<accession>A0ABV9NRW2</accession>
<keyword evidence="1" id="KW-1133">Transmembrane helix</keyword>
<sequence length="244" mass="27574">MNHSNREFADTKHVLRHLQRLKQVETINAIVLGFFIYGAAIGIFLSGSLYADHAQQKGTAFITASPSTVSLSMGISAILVVGAAVSAYLFYSLVKRRKAVEKHIHPRITSYFYEHLPEHTVERSSAATDSTLAEKETVHRAYVSYDIWSLEKDSTFTATIRTKWQGFHLNTIESDSKLRAESAADLKELIDERLDQLDTLIQRTLYFSSSDISHLRTPDNQLVDTLFQDFVPAIKRPARQKSNN</sequence>
<proteinExistence type="predicted"/>
<dbReference type="Proteomes" id="UP001595896">
    <property type="component" value="Unassembled WGS sequence"/>
</dbReference>
<keyword evidence="1" id="KW-0812">Transmembrane</keyword>
<keyword evidence="1" id="KW-0472">Membrane</keyword>
<evidence type="ECO:0000256" key="1">
    <source>
        <dbReference type="SAM" id="Phobius"/>
    </source>
</evidence>
<evidence type="ECO:0000313" key="3">
    <source>
        <dbReference type="Proteomes" id="UP001595896"/>
    </source>
</evidence>
<keyword evidence="3" id="KW-1185">Reference proteome</keyword>
<feature type="transmembrane region" description="Helical" evidence="1">
    <location>
        <begin position="71"/>
        <end position="94"/>
    </location>
</feature>
<name>A0ABV9NRW2_9BACI</name>
<evidence type="ECO:0000313" key="2">
    <source>
        <dbReference type="EMBL" id="MFC4735170.1"/>
    </source>
</evidence>
<organism evidence="2 3">
    <name type="scientific">Bacillus daqingensis</name>
    <dbReference type="NCBI Taxonomy" id="872396"/>
    <lineage>
        <taxon>Bacteria</taxon>
        <taxon>Bacillati</taxon>
        <taxon>Bacillota</taxon>
        <taxon>Bacilli</taxon>
        <taxon>Bacillales</taxon>
        <taxon>Bacillaceae</taxon>
        <taxon>Bacillus</taxon>
    </lineage>
</organism>
<protein>
    <submittedName>
        <fullName evidence="2">Uncharacterized protein</fullName>
    </submittedName>
</protein>
<comment type="caution">
    <text evidence="2">The sequence shown here is derived from an EMBL/GenBank/DDBJ whole genome shotgun (WGS) entry which is preliminary data.</text>
</comment>
<gene>
    <name evidence="2" type="ORF">ACFO4L_01110</name>
</gene>
<dbReference type="EMBL" id="JBHSGK010000003">
    <property type="protein sequence ID" value="MFC4735170.1"/>
    <property type="molecule type" value="Genomic_DNA"/>
</dbReference>
<dbReference type="RefSeq" id="WP_377907797.1">
    <property type="nucleotide sequence ID" value="NZ_JBHSGK010000003.1"/>
</dbReference>
<reference evidence="3" key="1">
    <citation type="journal article" date="2019" name="Int. J. Syst. Evol. Microbiol.">
        <title>The Global Catalogue of Microorganisms (GCM) 10K type strain sequencing project: providing services to taxonomists for standard genome sequencing and annotation.</title>
        <authorList>
            <consortium name="The Broad Institute Genomics Platform"/>
            <consortium name="The Broad Institute Genome Sequencing Center for Infectious Disease"/>
            <person name="Wu L."/>
            <person name="Ma J."/>
        </authorList>
    </citation>
    <scope>NUCLEOTIDE SEQUENCE [LARGE SCALE GENOMIC DNA]</scope>
    <source>
        <strain evidence="3">JCM 12165</strain>
    </source>
</reference>
<feature type="transmembrane region" description="Helical" evidence="1">
    <location>
        <begin position="26"/>
        <end position="51"/>
    </location>
</feature>